<name>A0AAV6I472_9ERIC</name>
<organism evidence="3 4">
    <name type="scientific">Rhododendron griersonianum</name>
    <dbReference type="NCBI Taxonomy" id="479676"/>
    <lineage>
        <taxon>Eukaryota</taxon>
        <taxon>Viridiplantae</taxon>
        <taxon>Streptophyta</taxon>
        <taxon>Embryophyta</taxon>
        <taxon>Tracheophyta</taxon>
        <taxon>Spermatophyta</taxon>
        <taxon>Magnoliopsida</taxon>
        <taxon>eudicotyledons</taxon>
        <taxon>Gunneridae</taxon>
        <taxon>Pentapetalae</taxon>
        <taxon>asterids</taxon>
        <taxon>Ericales</taxon>
        <taxon>Ericaceae</taxon>
        <taxon>Ericoideae</taxon>
        <taxon>Rhodoreae</taxon>
        <taxon>Rhododendron</taxon>
    </lineage>
</organism>
<dbReference type="SUPFAM" id="SSF53098">
    <property type="entry name" value="Ribonuclease H-like"/>
    <property type="match status" value="1"/>
</dbReference>
<evidence type="ECO:0000259" key="2">
    <source>
        <dbReference type="Pfam" id="PF13966"/>
    </source>
</evidence>
<dbReference type="EMBL" id="JACTNZ010000012">
    <property type="protein sequence ID" value="KAG5523353.1"/>
    <property type="molecule type" value="Genomic_DNA"/>
</dbReference>
<dbReference type="PANTHER" id="PTHR47074:SF48">
    <property type="entry name" value="POLYNUCLEOTIDYL TRANSFERASE, RIBONUCLEASE H-LIKE SUPERFAMILY PROTEIN"/>
    <property type="match status" value="1"/>
</dbReference>
<dbReference type="Gene3D" id="3.30.420.10">
    <property type="entry name" value="Ribonuclease H-like superfamily/Ribonuclease H"/>
    <property type="match status" value="1"/>
</dbReference>
<dbReference type="InterPro" id="IPR026960">
    <property type="entry name" value="RVT-Znf"/>
</dbReference>
<dbReference type="InterPro" id="IPR052929">
    <property type="entry name" value="RNase_H-like_EbsB-rel"/>
</dbReference>
<sequence>MNKDAYWARFFKGIYFPKSSFLQASRGSRASWAWLSLLHGRNLLFKGLRWQVQDGKNIDFWNDAWIPSLPNFKISMAKSVNSEINLVADVIDRSGQWDISKMGREIPQKVVDAILKIPLPHVKRPDHLVWHFNSSGIYTVNLSQREKPESSFKLKKEAWKVMWKMKVPNKIRSFWWRACKNILATKENLFKRRCAVDNLCPICEKEVETTEHLFFLCPWAKMVWFGCNIKPLGDLGGNASVIKWVVMENLTVKEVTNLMGRVAQIAWNIWKSRNDFVFNKTKVNPQHTITSFLHTERECLKAFESPRVQMDNPANQEDLSTWRAPDKGRFKANCDAAIPASGLRSIAAVVLRNWKGKIVDGLAKSVYVGTSLGGELHAIRAACEMLISLGLKEVEVESDSQQAIHLSVSELVPPWDVRALVMDIRHFAKEGNLLFKWVRRAANKVAHEVASLAFRNSLPCNWIVNPPISLVPVLKKDVIESL</sequence>
<dbReference type="Pfam" id="PF13966">
    <property type="entry name" value="zf-RVT"/>
    <property type="match status" value="1"/>
</dbReference>
<proteinExistence type="predicted"/>
<dbReference type="Proteomes" id="UP000823749">
    <property type="component" value="Chromosome 12"/>
</dbReference>
<evidence type="ECO:0000313" key="4">
    <source>
        <dbReference type="Proteomes" id="UP000823749"/>
    </source>
</evidence>
<keyword evidence="4" id="KW-1185">Reference proteome</keyword>
<reference evidence="3" key="1">
    <citation type="submission" date="2020-08" db="EMBL/GenBank/DDBJ databases">
        <title>Plant Genome Project.</title>
        <authorList>
            <person name="Zhang R.-G."/>
        </authorList>
    </citation>
    <scope>NUCLEOTIDE SEQUENCE</scope>
    <source>
        <strain evidence="3">WSP0</strain>
        <tissue evidence="3">Leaf</tissue>
    </source>
</reference>
<dbReference type="InterPro" id="IPR002156">
    <property type="entry name" value="RNaseH_domain"/>
</dbReference>
<dbReference type="InterPro" id="IPR036397">
    <property type="entry name" value="RNaseH_sf"/>
</dbReference>
<protein>
    <recommendedName>
        <fullName evidence="5">Reverse transcriptase zinc-binding domain-containing protein</fullName>
    </recommendedName>
</protein>
<comment type="caution">
    <text evidence="3">The sequence shown here is derived from an EMBL/GenBank/DDBJ whole genome shotgun (WGS) entry which is preliminary data.</text>
</comment>
<gene>
    <name evidence="3" type="ORF">RHGRI_035240</name>
</gene>
<dbReference type="GO" id="GO:0004523">
    <property type="term" value="F:RNA-DNA hybrid ribonuclease activity"/>
    <property type="evidence" value="ECO:0007669"/>
    <property type="project" value="InterPro"/>
</dbReference>
<evidence type="ECO:0000313" key="3">
    <source>
        <dbReference type="EMBL" id="KAG5523353.1"/>
    </source>
</evidence>
<dbReference type="AlphaFoldDB" id="A0AAV6I472"/>
<dbReference type="CDD" id="cd06222">
    <property type="entry name" value="RNase_H_like"/>
    <property type="match status" value="1"/>
</dbReference>
<dbReference type="PANTHER" id="PTHR47074">
    <property type="entry name" value="BNAC02G40300D PROTEIN"/>
    <property type="match status" value="1"/>
</dbReference>
<dbReference type="GO" id="GO:0003676">
    <property type="term" value="F:nucleic acid binding"/>
    <property type="evidence" value="ECO:0007669"/>
    <property type="project" value="InterPro"/>
</dbReference>
<dbReference type="Pfam" id="PF13456">
    <property type="entry name" value="RVT_3"/>
    <property type="match status" value="1"/>
</dbReference>
<accession>A0AAV6I472</accession>
<feature type="domain" description="RNase H type-1" evidence="1">
    <location>
        <begin position="333"/>
        <end position="452"/>
    </location>
</feature>
<dbReference type="InterPro" id="IPR044730">
    <property type="entry name" value="RNase_H-like_dom_plant"/>
</dbReference>
<evidence type="ECO:0008006" key="5">
    <source>
        <dbReference type="Google" id="ProtNLM"/>
    </source>
</evidence>
<feature type="domain" description="Reverse transcriptase zinc-binding" evidence="2">
    <location>
        <begin position="154"/>
        <end position="224"/>
    </location>
</feature>
<dbReference type="InterPro" id="IPR012337">
    <property type="entry name" value="RNaseH-like_sf"/>
</dbReference>
<evidence type="ECO:0000259" key="1">
    <source>
        <dbReference type="Pfam" id="PF13456"/>
    </source>
</evidence>